<dbReference type="Pfam" id="PF17042">
    <property type="entry name" value="NBD_C"/>
    <property type="match status" value="1"/>
</dbReference>
<dbReference type="Proteomes" id="UP000541470">
    <property type="component" value="Unassembled WGS sequence"/>
</dbReference>
<accession>A0A7Y0AZA7</accession>
<evidence type="ECO:0000256" key="2">
    <source>
        <dbReference type="ARBA" id="ARBA00022679"/>
    </source>
</evidence>
<dbReference type="Gene3D" id="3.40.980.20">
    <property type="entry name" value="Four-carbon acid sugar kinase, nucleotide binding domain"/>
    <property type="match status" value="1"/>
</dbReference>
<keyword evidence="2" id="KW-0808">Transferase</keyword>
<dbReference type="InterPro" id="IPR031475">
    <property type="entry name" value="NBD_C"/>
</dbReference>
<keyword evidence="6" id="KW-0119">Carbohydrate metabolism</keyword>
<sequence>MLAIIADDLTGALDTAAPFAGRGLHTEVALRVEAVSEALAERPEVLTINTGSRELDGNTAHQLAAAAVRALPAGTRLFKKIDSRLKGHIVAELDATPFKTALVAPAIPAFGRLVRAGHIEGFGVTTPISVSEKLGPHAARATIPDTLTPGDMEAALEAAEKAGLDLLIGARGLAEALARRMTGRRDATPADIPEGPVLFVVGSRDPITLAQIDELRAAYPLRYLPAPNGHLRDLQADTSPITLVQATPGDTEITPLAVSQNLAEGVCPALTETATTLLLSGGATAEAVLERMGITRFRLLGDCLPGLGLAHAGGQCIIAKSGGFGQPDTLRTIAGNILQKLG</sequence>
<keyword evidence="3" id="KW-0547">Nucleotide-binding</keyword>
<name>A0A7Y0AZA7_9HYPH</name>
<protein>
    <submittedName>
        <fullName evidence="9">Four-carbon acid sugar kinase family protein</fullName>
    </submittedName>
</protein>
<evidence type="ECO:0000313" key="10">
    <source>
        <dbReference type="Proteomes" id="UP000541470"/>
    </source>
</evidence>
<evidence type="ECO:0000256" key="1">
    <source>
        <dbReference type="ARBA" id="ARBA00005715"/>
    </source>
</evidence>
<gene>
    <name evidence="9" type="ORF">HHL25_18490</name>
</gene>
<organism evidence="9 10">
    <name type="scientific">Rhizobium terricola</name>
    <dbReference type="NCBI Taxonomy" id="2728849"/>
    <lineage>
        <taxon>Bacteria</taxon>
        <taxon>Pseudomonadati</taxon>
        <taxon>Pseudomonadota</taxon>
        <taxon>Alphaproteobacteria</taxon>
        <taxon>Hyphomicrobiales</taxon>
        <taxon>Rhizobiaceae</taxon>
        <taxon>Rhizobium/Agrobacterium group</taxon>
        <taxon>Rhizobium</taxon>
    </lineage>
</organism>
<keyword evidence="10" id="KW-1185">Reference proteome</keyword>
<evidence type="ECO:0000256" key="4">
    <source>
        <dbReference type="ARBA" id="ARBA00022777"/>
    </source>
</evidence>
<evidence type="ECO:0000259" key="8">
    <source>
        <dbReference type="Pfam" id="PF17042"/>
    </source>
</evidence>
<proteinExistence type="inferred from homology"/>
<keyword evidence="5" id="KW-0067">ATP-binding</keyword>
<evidence type="ECO:0000256" key="3">
    <source>
        <dbReference type="ARBA" id="ARBA00022741"/>
    </source>
</evidence>
<keyword evidence="4 9" id="KW-0418">Kinase</keyword>
<reference evidence="9 10" key="1">
    <citation type="submission" date="2020-04" db="EMBL/GenBank/DDBJ databases">
        <title>Rhizobium sp. S-51 isolated from soil.</title>
        <authorList>
            <person name="Dahal R.H."/>
        </authorList>
    </citation>
    <scope>NUCLEOTIDE SEQUENCE [LARGE SCALE GENOMIC DNA]</scope>
    <source>
        <strain evidence="9 10">S-51</strain>
    </source>
</reference>
<feature type="domain" description="Four-carbon acid sugar kinase N-terminal" evidence="7">
    <location>
        <begin position="2"/>
        <end position="119"/>
    </location>
</feature>
<dbReference type="EMBL" id="JABBGK010000004">
    <property type="protein sequence ID" value="NML76127.1"/>
    <property type="molecule type" value="Genomic_DNA"/>
</dbReference>
<evidence type="ECO:0000256" key="5">
    <source>
        <dbReference type="ARBA" id="ARBA00022840"/>
    </source>
</evidence>
<comment type="caution">
    <text evidence="9">The sequence shown here is derived from an EMBL/GenBank/DDBJ whole genome shotgun (WGS) entry which is preliminary data.</text>
</comment>
<dbReference type="InterPro" id="IPR037051">
    <property type="entry name" value="4-carb_acid_sugar_kinase_N_sf"/>
</dbReference>
<dbReference type="GO" id="GO:0005524">
    <property type="term" value="F:ATP binding"/>
    <property type="evidence" value="ECO:0007669"/>
    <property type="project" value="UniProtKB-KW"/>
</dbReference>
<dbReference type="Pfam" id="PF07005">
    <property type="entry name" value="SBD_N"/>
    <property type="match status" value="1"/>
</dbReference>
<dbReference type="AlphaFoldDB" id="A0A7Y0AZA7"/>
<evidence type="ECO:0000256" key="6">
    <source>
        <dbReference type="ARBA" id="ARBA00023277"/>
    </source>
</evidence>
<evidence type="ECO:0000259" key="7">
    <source>
        <dbReference type="Pfam" id="PF07005"/>
    </source>
</evidence>
<dbReference type="InterPro" id="IPR010737">
    <property type="entry name" value="4-carb_acid_sugar_kinase_N"/>
</dbReference>
<dbReference type="RefSeq" id="WP_169594414.1">
    <property type="nucleotide sequence ID" value="NZ_JABBGK010000004.1"/>
</dbReference>
<feature type="domain" description="Four-carbon acid sugar kinase nucleotide binding" evidence="8">
    <location>
        <begin position="199"/>
        <end position="330"/>
    </location>
</feature>
<dbReference type="Gene3D" id="3.40.50.10840">
    <property type="entry name" value="Putative sugar-binding, N-terminal domain"/>
    <property type="match status" value="1"/>
</dbReference>
<dbReference type="GO" id="GO:0016301">
    <property type="term" value="F:kinase activity"/>
    <property type="evidence" value="ECO:0007669"/>
    <property type="project" value="UniProtKB-KW"/>
</dbReference>
<comment type="similarity">
    <text evidence="1">Belongs to the four-carbon acid sugar kinase family.</text>
</comment>
<dbReference type="InterPro" id="IPR042213">
    <property type="entry name" value="NBD_C_sf"/>
</dbReference>
<evidence type="ECO:0000313" key="9">
    <source>
        <dbReference type="EMBL" id="NML76127.1"/>
    </source>
</evidence>
<dbReference type="SUPFAM" id="SSF142764">
    <property type="entry name" value="YgbK-like"/>
    <property type="match status" value="1"/>
</dbReference>